<keyword evidence="3" id="KW-1185">Reference proteome</keyword>
<proteinExistence type="predicted"/>
<organism evidence="2 3">
    <name type="scientific">Thelohanellus kitauei</name>
    <name type="common">Myxosporean</name>
    <dbReference type="NCBI Taxonomy" id="669202"/>
    <lineage>
        <taxon>Eukaryota</taxon>
        <taxon>Metazoa</taxon>
        <taxon>Cnidaria</taxon>
        <taxon>Myxozoa</taxon>
        <taxon>Myxosporea</taxon>
        <taxon>Bivalvulida</taxon>
        <taxon>Platysporina</taxon>
        <taxon>Myxobolidae</taxon>
        <taxon>Thelohanellus</taxon>
    </lineage>
</organism>
<name>A0A0C2IIG2_THEKT</name>
<dbReference type="EMBL" id="JWZT01004017">
    <property type="protein sequence ID" value="KII65104.1"/>
    <property type="molecule type" value="Genomic_DNA"/>
</dbReference>
<evidence type="ECO:0000256" key="1">
    <source>
        <dbReference type="SAM" id="MobiDB-lite"/>
    </source>
</evidence>
<feature type="region of interest" description="Disordered" evidence="1">
    <location>
        <begin position="84"/>
        <end position="110"/>
    </location>
</feature>
<dbReference type="OrthoDB" id="6619178at2759"/>
<accession>A0A0C2IIG2</accession>
<protein>
    <submittedName>
        <fullName evidence="2">SCAN domain-containing protein 3</fullName>
    </submittedName>
</protein>
<feature type="compositionally biased region" description="Basic residues" evidence="1">
    <location>
        <begin position="98"/>
        <end position="110"/>
    </location>
</feature>
<gene>
    <name evidence="2" type="ORF">RF11_15924</name>
</gene>
<comment type="caution">
    <text evidence="2">The sequence shown here is derived from an EMBL/GenBank/DDBJ whole genome shotgun (WGS) entry which is preliminary data.</text>
</comment>
<evidence type="ECO:0000313" key="2">
    <source>
        <dbReference type="EMBL" id="KII65104.1"/>
    </source>
</evidence>
<sequence length="110" mass="12508">MLTNLCVVCLQTLSNDAMKKAKLEGHLTTMHSELASQPKEYFERHEELYLKKNENNISPFCERKSSSGTIFGYITNSAFQKTSQNFRRAHSTSSSRHVLSHSRKGIQSKA</sequence>
<evidence type="ECO:0000313" key="3">
    <source>
        <dbReference type="Proteomes" id="UP000031668"/>
    </source>
</evidence>
<dbReference type="Proteomes" id="UP000031668">
    <property type="component" value="Unassembled WGS sequence"/>
</dbReference>
<dbReference type="AlphaFoldDB" id="A0A0C2IIG2"/>
<reference evidence="2 3" key="1">
    <citation type="journal article" date="2014" name="Genome Biol. Evol.">
        <title>The genome of the myxosporean Thelohanellus kitauei shows adaptations to nutrient acquisition within its fish host.</title>
        <authorList>
            <person name="Yang Y."/>
            <person name="Xiong J."/>
            <person name="Zhou Z."/>
            <person name="Huo F."/>
            <person name="Miao W."/>
            <person name="Ran C."/>
            <person name="Liu Y."/>
            <person name="Zhang J."/>
            <person name="Feng J."/>
            <person name="Wang M."/>
            <person name="Wang M."/>
            <person name="Wang L."/>
            <person name="Yao B."/>
        </authorList>
    </citation>
    <scope>NUCLEOTIDE SEQUENCE [LARGE SCALE GENOMIC DNA]</scope>
    <source>
        <strain evidence="2">Wuqing</strain>
    </source>
</reference>